<dbReference type="EMBL" id="CM001881">
    <property type="protein sequence ID" value="EOY21574.1"/>
    <property type="molecule type" value="Genomic_DNA"/>
</dbReference>
<evidence type="ECO:0000313" key="3">
    <source>
        <dbReference type="Proteomes" id="UP000026915"/>
    </source>
</evidence>
<feature type="compositionally biased region" description="Low complexity" evidence="1">
    <location>
        <begin position="1"/>
        <end position="14"/>
    </location>
</feature>
<protein>
    <submittedName>
        <fullName evidence="2">Uncharacterized protein</fullName>
    </submittedName>
</protein>
<proteinExistence type="predicted"/>
<dbReference type="Proteomes" id="UP000026915">
    <property type="component" value="Chromosome 3"/>
</dbReference>
<organism evidence="2 3">
    <name type="scientific">Theobroma cacao</name>
    <name type="common">Cacao</name>
    <name type="synonym">Cocoa</name>
    <dbReference type="NCBI Taxonomy" id="3641"/>
    <lineage>
        <taxon>Eukaryota</taxon>
        <taxon>Viridiplantae</taxon>
        <taxon>Streptophyta</taxon>
        <taxon>Embryophyta</taxon>
        <taxon>Tracheophyta</taxon>
        <taxon>Spermatophyta</taxon>
        <taxon>Magnoliopsida</taxon>
        <taxon>eudicotyledons</taxon>
        <taxon>Gunneridae</taxon>
        <taxon>Pentapetalae</taxon>
        <taxon>rosids</taxon>
        <taxon>malvids</taxon>
        <taxon>Malvales</taxon>
        <taxon>Malvaceae</taxon>
        <taxon>Byttnerioideae</taxon>
        <taxon>Theobroma</taxon>
    </lineage>
</organism>
<dbReference type="InParanoid" id="A0A061G3H4"/>
<gene>
    <name evidence="2" type="ORF">TCM_013418</name>
</gene>
<dbReference type="AlphaFoldDB" id="A0A061G3H4"/>
<keyword evidence="3" id="KW-1185">Reference proteome</keyword>
<evidence type="ECO:0000313" key="2">
    <source>
        <dbReference type="EMBL" id="EOY21574.1"/>
    </source>
</evidence>
<dbReference type="HOGENOM" id="CLU_2745167_0_0_1"/>
<feature type="region of interest" description="Disordered" evidence="1">
    <location>
        <begin position="1"/>
        <end position="27"/>
    </location>
</feature>
<evidence type="ECO:0000256" key="1">
    <source>
        <dbReference type="SAM" id="MobiDB-lite"/>
    </source>
</evidence>
<reference evidence="2 3" key="1">
    <citation type="journal article" date="2013" name="Genome Biol.">
        <title>The genome sequence of the most widely cultivated cacao type and its use to identify candidate genes regulating pod color.</title>
        <authorList>
            <person name="Motamayor J.C."/>
            <person name="Mockaitis K."/>
            <person name="Schmutz J."/>
            <person name="Haiminen N."/>
            <person name="Iii D.L."/>
            <person name="Cornejo O."/>
            <person name="Findley S.D."/>
            <person name="Zheng P."/>
            <person name="Utro F."/>
            <person name="Royaert S."/>
            <person name="Saski C."/>
            <person name="Jenkins J."/>
            <person name="Podicheti R."/>
            <person name="Zhao M."/>
            <person name="Scheffler B.E."/>
            <person name="Stack J.C."/>
            <person name="Feltus F.A."/>
            <person name="Mustiga G.M."/>
            <person name="Amores F."/>
            <person name="Phillips W."/>
            <person name="Marelli J.P."/>
            <person name="May G.D."/>
            <person name="Shapiro H."/>
            <person name="Ma J."/>
            <person name="Bustamante C.D."/>
            <person name="Schnell R.J."/>
            <person name="Main D."/>
            <person name="Gilbert D."/>
            <person name="Parida L."/>
            <person name="Kuhn D.N."/>
        </authorList>
    </citation>
    <scope>NUCLEOTIDE SEQUENCE [LARGE SCALE GENOMIC DNA]</scope>
    <source>
        <strain evidence="3">cv. Matina 1-6</strain>
    </source>
</reference>
<sequence length="77" mass="8700">MNPLPCNNNPGGPLSSDSHNYGSLDDVGRHRKNQVVATTYNNLWPSHVYTVEMSLTANWDWLRLDSNHALVSFMLND</sequence>
<accession>A0A061G3H4</accession>
<dbReference type="Gramene" id="EOY21574">
    <property type="protein sequence ID" value="EOY21574"/>
    <property type="gene ID" value="TCM_013418"/>
</dbReference>
<name>A0A061G3H4_THECC</name>